<feature type="transmembrane region" description="Helical" evidence="1">
    <location>
        <begin position="106"/>
        <end position="126"/>
    </location>
</feature>
<dbReference type="AlphaFoldDB" id="A0A7C4HC30"/>
<gene>
    <name evidence="2" type="ORF">ENU14_05665</name>
</gene>
<name>A0A7C4HC30_STAMA</name>
<feature type="transmembrane region" description="Helical" evidence="1">
    <location>
        <begin position="82"/>
        <end position="100"/>
    </location>
</feature>
<proteinExistence type="predicted"/>
<dbReference type="EMBL" id="DTBJ01000051">
    <property type="protein sequence ID" value="HGM59049.1"/>
    <property type="molecule type" value="Genomic_DNA"/>
</dbReference>
<keyword evidence="1" id="KW-0472">Membrane</keyword>
<evidence type="ECO:0000256" key="1">
    <source>
        <dbReference type="SAM" id="Phobius"/>
    </source>
</evidence>
<protein>
    <recommendedName>
        <fullName evidence="3">LexA repressor DNA-binding domain-containing protein</fullName>
    </recommendedName>
</protein>
<evidence type="ECO:0000313" key="2">
    <source>
        <dbReference type="EMBL" id="HGM59049.1"/>
    </source>
</evidence>
<keyword evidence="1" id="KW-0812">Transmembrane</keyword>
<sequence>MTDREILKYYIKLKDLNHPVGVREAQRILGFKSPGKSQRVLNKLVKLGLATRNNEGKYIISKDPPLELIGKLVIRGRVIPKVLILAIYSTTLSTTYILLAKPTLDVTLLLYLLSIPLWVASITEIIELKKRWK</sequence>
<comment type="caution">
    <text evidence="2">The sequence shown here is derived from an EMBL/GenBank/DDBJ whole genome shotgun (WGS) entry which is preliminary data.</text>
</comment>
<evidence type="ECO:0008006" key="3">
    <source>
        <dbReference type="Google" id="ProtNLM"/>
    </source>
</evidence>
<keyword evidence="1" id="KW-1133">Transmembrane helix</keyword>
<accession>A0A7C4HC30</accession>
<reference evidence="2" key="1">
    <citation type="journal article" date="2020" name="mSystems">
        <title>Genome- and Community-Level Interaction Insights into Carbon Utilization and Element Cycling Functions of Hydrothermarchaeota in Hydrothermal Sediment.</title>
        <authorList>
            <person name="Zhou Z."/>
            <person name="Liu Y."/>
            <person name="Xu W."/>
            <person name="Pan J."/>
            <person name="Luo Z.H."/>
            <person name="Li M."/>
        </authorList>
    </citation>
    <scope>NUCLEOTIDE SEQUENCE [LARGE SCALE GENOMIC DNA]</scope>
    <source>
        <strain evidence="2">SpSt-642</strain>
    </source>
</reference>
<organism evidence="2">
    <name type="scientific">Staphylothermus marinus</name>
    <dbReference type="NCBI Taxonomy" id="2280"/>
    <lineage>
        <taxon>Archaea</taxon>
        <taxon>Thermoproteota</taxon>
        <taxon>Thermoprotei</taxon>
        <taxon>Desulfurococcales</taxon>
        <taxon>Desulfurococcaceae</taxon>
        <taxon>Staphylothermus</taxon>
    </lineage>
</organism>